<keyword evidence="2" id="KW-1185">Reference proteome</keyword>
<dbReference type="EMBL" id="BQNB010018230">
    <property type="protein sequence ID" value="GJT72138.1"/>
    <property type="molecule type" value="Genomic_DNA"/>
</dbReference>
<dbReference type="Gene3D" id="3.60.21.10">
    <property type="match status" value="1"/>
</dbReference>
<dbReference type="Proteomes" id="UP001151760">
    <property type="component" value="Unassembled WGS sequence"/>
</dbReference>
<accession>A0ABQ5GA20</accession>
<dbReference type="PANTHER" id="PTHR46422">
    <property type="entry name" value="SERINE/THREONINE-PROTEIN PHOSPHATASE BSL3"/>
    <property type="match status" value="1"/>
</dbReference>
<protein>
    <submittedName>
        <fullName evidence="1">Serine/threonine-protein phosphatase BSL3-like protein</fullName>
    </submittedName>
</protein>
<reference evidence="1" key="1">
    <citation type="journal article" date="2022" name="Int. J. Mol. Sci.">
        <title>Draft Genome of Tanacetum Coccineum: Genomic Comparison of Closely Related Tanacetum-Family Plants.</title>
        <authorList>
            <person name="Yamashiro T."/>
            <person name="Shiraishi A."/>
            <person name="Nakayama K."/>
            <person name="Satake H."/>
        </authorList>
    </citation>
    <scope>NUCLEOTIDE SEQUENCE</scope>
</reference>
<evidence type="ECO:0000313" key="1">
    <source>
        <dbReference type="EMBL" id="GJT72138.1"/>
    </source>
</evidence>
<dbReference type="PANTHER" id="PTHR46422:SF4">
    <property type="entry name" value="SERINE_THREONINE-PROTEIN PHOSPHATASE BSL3"/>
    <property type="match status" value="1"/>
</dbReference>
<organism evidence="1 2">
    <name type="scientific">Tanacetum coccineum</name>
    <dbReference type="NCBI Taxonomy" id="301880"/>
    <lineage>
        <taxon>Eukaryota</taxon>
        <taxon>Viridiplantae</taxon>
        <taxon>Streptophyta</taxon>
        <taxon>Embryophyta</taxon>
        <taxon>Tracheophyta</taxon>
        <taxon>Spermatophyta</taxon>
        <taxon>Magnoliopsida</taxon>
        <taxon>eudicotyledons</taxon>
        <taxon>Gunneridae</taxon>
        <taxon>Pentapetalae</taxon>
        <taxon>asterids</taxon>
        <taxon>campanulids</taxon>
        <taxon>Asterales</taxon>
        <taxon>Asteraceae</taxon>
        <taxon>Asteroideae</taxon>
        <taxon>Anthemideae</taxon>
        <taxon>Anthemidinae</taxon>
        <taxon>Tanacetum</taxon>
    </lineage>
</organism>
<evidence type="ECO:0000313" key="2">
    <source>
        <dbReference type="Proteomes" id="UP001151760"/>
    </source>
</evidence>
<proteinExistence type="predicted"/>
<dbReference type="InterPro" id="IPR029052">
    <property type="entry name" value="Metallo-depent_PP-like"/>
</dbReference>
<dbReference type="SUPFAM" id="SSF56300">
    <property type="entry name" value="Metallo-dependent phosphatases"/>
    <property type="match status" value="1"/>
</dbReference>
<name>A0ABQ5GA20_9ASTR</name>
<gene>
    <name evidence="1" type="ORF">Tco_1031424</name>
</gene>
<comment type="caution">
    <text evidence="1">The sequence shown here is derived from an EMBL/GenBank/DDBJ whole genome shotgun (WGS) entry which is preliminary data.</text>
</comment>
<reference evidence="1" key="2">
    <citation type="submission" date="2022-01" db="EMBL/GenBank/DDBJ databases">
        <authorList>
            <person name="Yamashiro T."/>
            <person name="Shiraishi A."/>
            <person name="Satake H."/>
            <person name="Nakayama K."/>
        </authorList>
    </citation>
    <scope>NUCLEOTIDE SEQUENCE</scope>
</reference>
<sequence length="115" mass="13299">MEAGSIVLMDLLWSDPTENDSVEGLRPNARGPRLPDRVMEFCNNNDLQLIRNSHDKAAACGGCWRALGGLRRTNNEQKLRCGSSWVTWSRPYCDIVMREGYQVMRRIHFVRFEKK</sequence>